<feature type="transmembrane region" description="Helical" evidence="1">
    <location>
        <begin position="50"/>
        <end position="70"/>
    </location>
</feature>
<keyword evidence="1" id="KW-1133">Transmembrane helix</keyword>
<organism evidence="2 3">
    <name type="scientific">Clavibacter tessellarius</name>
    <dbReference type="NCBI Taxonomy" id="31965"/>
    <lineage>
        <taxon>Bacteria</taxon>
        <taxon>Bacillati</taxon>
        <taxon>Actinomycetota</taxon>
        <taxon>Actinomycetes</taxon>
        <taxon>Micrococcales</taxon>
        <taxon>Microbacteriaceae</taxon>
        <taxon>Clavibacter</taxon>
    </lineage>
</organism>
<evidence type="ECO:0000256" key="1">
    <source>
        <dbReference type="SAM" id="Phobius"/>
    </source>
</evidence>
<gene>
    <name evidence="2" type="ORF">B5P24_04730</name>
</gene>
<keyword evidence="1" id="KW-0472">Membrane</keyword>
<feature type="transmembrane region" description="Helical" evidence="1">
    <location>
        <begin position="20"/>
        <end position="38"/>
    </location>
</feature>
<evidence type="ECO:0000313" key="3">
    <source>
        <dbReference type="Proteomes" id="UP000215316"/>
    </source>
</evidence>
<proteinExistence type="predicted"/>
<dbReference type="AlphaFoldDB" id="A0A225C9F0"/>
<protein>
    <submittedName>
        <fullName evidence="2">Uncharacterized protein</fullName>
    </submittedName>
</protein>
<name>A0A225C9F0_9MICO</name>
<comment type="caution">
    <text evidence="2">The sequence shown here is derived from an EMBL/GenBank/DDBJ whole genome shotgun (WGS) entry which is preliminary data.</text>
</comment>
<keyword evidence="1" id="KW-0812">Transmembrane</keyword>
<dbReference type="RefSeq" id="WP_094126837.1">
    <property type="nucleotide sequence ID" value="NZ_CP040788.1"/>
</dbReference>
<dbReference type="Proteomes" id="UP000215316">
    <property type="component" value="Unassembled WGS sequence"/>
</dbReference>
<dbReference type="OrthoDB" id="9957126at2"/>
<evidence type="ECO:0000313" key="2">
    <source>
        <dbReference type="EMBL" id="OQJ62360.1"/>
    </source>
</evidence>
<dbReference type="EMBL" id="MZMQ01000001">
    <property type="protein sequence ID" value="OQJ62360.1"/>
    <property type="molecule type" value="Genomic_DNA"/>
</dbReference>
<sequence length="81" mass="8624">MGAGDTDEAEAGKVRTLTGISAFTLMLGLLIVGLVPDLSTEGGFRWDAPAWLYAGIFVLFGLAGLGWAAVRAMRQRRRARG</sequence>
<reference evidence="2" key="1">
    <citation type="submission" date="2017-08" db="EMBL/GenBank/DDBJ databases">
        <title>Genomes of multiple Clavibacter strains from different subspecies.</title>
        <authorList>
            <person name="Yuan X.-K."/>
            <person name="Li X.-S."/>
            <person name="Nie J."/>
            <person name="De Boer S.H."/>
        </authorList>
    </citation>
    <scope>NUCLEOTIDE SEQUENCE [LARGE SCALE GENOMIC DNA]</scope>
    <source>
        <strain evidence="2">ATCC 33566</strain>
    </source>
</reference>
<keyword evidence="3" id="KW-1185">Reference proteome</keyword>
<accession>A0A225C9F0</accession>